<name>A0ABW7HXU2_9ACTN</name>
<dbReference type="EMBL" id="JBIHMK010000094">
    <property type="protein sequence ID" value="MFH0250717.1"/>
    <property type="molecule type" value="Genomic_DNA"/>
</dbReference>
<accession>A0ABW7HXU2</accession>
<proteinExistence type="predicted"/>
<dbReference type="RefSeq" id="WP_279950179.1">
    <property type="nucleotide sequence ID" value="NZ_BAABEN010000019.1"/>
</dbReference>
<sequence>MRRVVRGFWGPREEPVEVLAGRWRATLERFAGLLPAAGSGSDGVWAWRQVHASGPATGLRTDERALTAALRAAGEAEGWSDRTGYALRLVTTGGPGWKIEVSGRAGGTPDFLLQSMVIGVGSPDGAEIPDTELLTALAESWEPDFGGVVDDDVLDALEDDAEFGPDEPAVGWVGYLSPGRAALLPDGVDGPDGPVTARREVRGGGVILEVAAPGAVEDVVRANVRLREAGVLRPLPRPMDRAVL</sequence>
<comment type="caution">
    <text evidence="1">The sequence shown here is derived from an EMBL/GenBank/DDBJ whole genome shotgun (WGS) entry which is preliminary data.</text>
</comment>
<organism evidence="1 2">
    <name type="scientific">Streptomyces chitinivorans</name>
    <dbReference type="NCBI Taxonomy" id="1257027"/>
    <lineage>
        <taxon>Bacteria</taxon>
        <taxon>Bacillati</taxon>
        <taxon>Actinomycetota</taxon>
        <taxon>Actinomycetes</taxon>
        <taxon>Kitasatosporales</taxon>
        <taxon>Streptomycetaceae</taxon>
        <taxon>Streptomyces</taxon>
    </lineage>
</organism>
<evidence type="ECO:0000313" key="1">
    <source>
        <dbReference type="EMBL" id="MFH0250717.1"/>
    </source>
</evidence>
<reference evidence="1 2" key="1">
    <citation type="submission" date="2024-10" db="EMBL/GenBank/DDBJ databases">
        <authorList>
            <person name="Cho J.-C."/>
        </authorList>
    </citation>
    <scope>NUCLEOTIDE SEQUENCE [LARGE SCALE GENOMIC DNA]</scope>
    <source>
        <strain evidence="1 2">KCTC29696</strain>
    </source>
</reference>
<protein>
    <recommendedName>
        <fullName evidence="3">Immunity protein 52 domain-containing protein</fullName>
    </recommendedName>
</protein>
<keyword evidence="2" id="KW-1185">Reference proteome</keyword>
<evidence type="ECO:0008006" key="3">
    <source>
        <dbReference type="Google" id="ProtNLM"/>
    </source>
</evidence>
<evidence type="ECO:0000313" key="2">
    <source>
        <dbReference type="Proteomes" id="UP001607069"/>
    </source>
</evidence>
<dbReference type="Proteomes" id="UP001607069">
    <property type="component" value="Unassembled WGS sequence"/>
</dbReference>
<gene>
    <name evidence="1" type="ORF">ACG5V6_21190</name>
</gene>